<evidence type="ECO:0000256" key="5">
    <source>
        <dbReference type="PROSITE-ProRule" id="PRU00059"/>
    </source>
</evidence>
<keyword evidence="9" id="KW-1185">Reference proteome</keyword>
<keyword evidence="2" id="KW-0732">Signal</keyword>
<dbReference type="SUPFAM" id="SSF49854">
    <property type="entry name" value="Spermadhesin, CUB domain"/>
    <property type="match status" value="2"/>
</dbReference>
<accession>A0AAU9XIK2</accession>
<evidence type="ECO:0000256" key="4">
    <source>
        <dbReference type="ARBA" id="ARBA00023157"/>
    </source>
</evidence>
<sequence length="738" mass="83311">MWSGKSGTFASEVSYNKFCLTVCGEVVNNTLKSPGYPSANYPKMLDCIYMVVIPSGMAMNVSFEDFYIEDDSTCEYDNLMIINDENRNYGMYCGDWTGHTKTVSGKYVLITFHTDIETQERGFHLLFTAVPISKFNLGGELLFYHLLNCDWPRQACYRSNLGNFTLLFGRARLTNVQSFETQELNSCSAHKIFCYATSSLPSSWCCCMSIGCGKVVNGTLMSPRYPANYPAYQDCIYLVPIPQGTTMIISFHDFDVEYDDQCSFDYLKFTNEKNDKIGKYCGQISDPGRTVLVTGKYAILIFHSDSSAQRKGFLLFLTAIPQVPPRVLVPAPVVRSLPGYEVTCSATGSPPIYLALMRDNTVLVNTTTPARVRLYMEGNYTCVATSRYGTNTSNFVLSFVDCGHNCRHSWEGRTFGNSLYCLGLMSPELAIKCTSTVTDKMSMEFTGNFSHPSAGIFSSLTNLHWLLLSENKITFLPERVFATLTSLWLLDVSDNALKFLPDRVFAAQENLIWLNLTANMIQNLSAEVLSPLTQLVTWLIASNNIKSLSVDMVGRLTKIGKLYLGSNNISYLPAKLFFNNDKIERLDLQYNRIAKLPTDIFRNMKRLRHFSKPLRFCLMSKVCSNSFAVAYNNKAYALFLSANQLEIIPYRVFYSLDDPCTIMLSDNPIITIEPEAFKLSDEEYKGCNLQMVLKNRTVGTLKYRSLVKNCTIYLNPVILIQKLLKFKSQLAKKVGNFL</sequence>
<reference evidence="8 9" key="1">
    <citation type="submission" date="2022-05" db="EMBL/GenBank/DDBJ databases">
        <authorList>
            <consortium name="Genoscope - CEA"/>
            <person name="William W."/>
        </authorList>
    </citation>
    <scope>NUCLEOTIDE SEQUENCE [LARGE SCALE GENOMIC DNA]</scope>
</reference>
<dbReference type="InterPro" id="IPR032675">
    <property type="entry name" value="LRR_dom_sf"/>
</dbReference>
<evidence type="ECO:0000313" key="8">
    <source>
        <dbReference type="EMBL" id="CAH3146956.1"/>
    </source>
</evidence>
<name>A0AAU9XIK2_9CNID</name>
<dbReference type="Pfam" id="PF00431">
    <property type="entry name" value="CUB"/>
    <property type="match status" value="2"/>
</dbReference>
<dbReference type="InterPro" id="IPR003591">
    <property type="entry name" value="Leu-rich_rpt_typical-subtyp"/>
</dbReference>
<dbReference type="InterPro" id="IPR007110">
    <property type="entry name" value="Ig-like_dom"/>
</dbReference>
<dbReference type="Proteomes" id="UP001159428">
    <property type="component" value="Unassembled WGS sequence"/>
</dbReference>
<dbReference type="InterPro" id="IPR001611">
    <property type="entry name" value="Leu-rich_rpt"/>
</dbReference>
<keyword evidence="3" id="KW-0677">Repeat</keyword>
<evidence type="ECO:0000313" key="9">
    <source>
        <dbReference type="Proteomes" id="UP001159428"/>
    </source>
</evidence>
<keyword evidence="4" id="KW-1015">Disulfide bond</keyword>
<dbReference type="EMBL" id="CALNXJ010000042">
    <property type="protein sequence ID" value="CAH3146956.1"/>
    <property type="molecule type" value="Genomic_DNA"/>
</dbReference>
<dbReference type="SUPFAM" id="SSF48726">
    <property type="entry name" value="Immunoglobulin"/>
    <property type="match status" value="1"/>
</dbReference>
<protein>
    <submittedName>
        <fullName evidence="8">Uncharacterized protein</fullName>
    </submittedName>
</protein>
<dbReference type="Gene3D" id="2.60.120.290">
    <property type="entry name" value="Spermadhesin, CUB domain"/>
    <property type="match status" value="2"/>
</dbReference>
<dbReference type="CDD" id="cd00096">
    <property type="entry name" value="Ig"/>
    <property type="match status" value="1"/>
</dbReference>
<dbReference type="Pfam" id="PF13855">
    <property type="entry name" value="LRR_8"/>
    <property type="match status" value="2"/>
</dbReference>
<keyword evidence="1" id="KW-0433">Leucine-rich repeat</keyword>
<dbReference type="InterPro" id="IPR036179">
    <property type="entry name" value="Ig-like_dom_sf"/>
</dbReference>
<feature type="domain" description="Ig-like" evidence="7">
    <location>
        <begin position="325"/>
        <end position="398"/>
    </location>
</feature>
<dbReference type="PROSITE" id="PS01180">
    <property type="entry name" value="CUB"/>
    <property type="match status" value="2"/>
</dbReference>
<dbReference type="Gene3D" id="2.60.40.10">
    <property type="entry name" value="Immunoglobulins"/>
    <property type="match status" value="1"/>
</dbReference>
<feature type="domain" description="CUB" evidence="6">
    <location>
        <begin position="19"/>
        <end position="130"/>
    </location>
</feature>
<dbReference type="PANTHER" id="PTHR24255:SF31">
    <property type="entry name" value="CUBILIN-LIKE PROTEIN"/>
    <property type="match status" value="1"/>
</dbReference>
<dbReference type="PANTHER" id="PTHR24255">
    <property type="entry name" value="COMPLEMENT COMPONENT 1, S SUBCOMPONENT-RELATED"/>
    <property type="match status" value="1"/>
</dbReference>
<evidence type="ECO:0000259" key="6">
    <source>
        <dbReference type="PROSITE" id="PS01180"/>
    </source>
</evidence>
<dbReference type="InterPro" id="IPR013783">
    <property type="entry name" value="Ig-like_fold"/>
</dbReference>
<evidence type="ECO:0000259" key="7">
    <source>
        <dbReference type="PROSITE" id="PS50835"/>
    </source>
</evidence>
<dbReference type="SMART" id="SM00369">
    <property type="entry name" value="LRR_TYP"/>
    <property type="match status" value="5"/>
</dbReference>
<evidence type="ECO:0000256" key="2">
    <source>
        <dbReference type="ARBA" id="ARBA00022729"/>
    </source>
</evidence>
<feature type="domain" description="CUB" evidence="6">
    <location>
        <begin position="206"/>
        <end position="320"/>
    </location>
</feature>
<dbReference type="GO" id="GO:0004252">
    <property type="term" value="F:serine-type endopeptidase activity"/>
    <property type="evidence" value="ECO:0007669"/>
    <property type="project" value="TreeGrafter"/>
</dbReference>
<gene>
    <name evidence="8" type="ORF">PMEA_00023200</name>
</gene>
<dbReference type="CDD" id="cd00041">
    <property type="entry name" value="CUB"/>
    <property type="match status" value="2"/>
</dbReference>
<dbReference type="AlphaFoldDB" id="A0AAU9XIK2"/>
<proteinExistence type="predicted"/>
<comment type="caution">
    <text evidence="8">The sequence shown here is derived from an EMBL/GenBank/DDBJ whole genome shotgun (WGS) entry which is preliminary data.</text>
</comment>
<dbReference type="Gene3D" id="3.80.10.10">
    <property type="entry name" value="Ribonuclease Inhibitor"/>
    <property type="match status" value="2"/>
</dbReference>
<organism evidence="8 9">
    <name type="scientific">Pocillopora meandrina</name>
    <dbReference type="NCBI Taxonomy" id="46732"/>
    <lineage>
        <taxon>Eukaryota</taxon>
        <taxon>Metazoa</taxon>
        <taxon>Cnidaria</taxon>
        <taxon>Anthozoa</taxon>
        <taxon>Hexacorallia</taxon>
        <taxon>Scleractinia</taxon>
        <taxon>Astrocoeniina</taxon>
        <taxon>Pocilloporidae</taxon>
        <taxon>Pocillopora</taxon>
    </lineage>
</organism>
<dbReference type="SUPFAM" id="SSF52058">
    <property type="entry name" value="L domain-like"/>
    <property type="match status" value="1"/>
</dbReference>
<dbReference type="SMART" id="SM00042">
    <property type="entry name" value="CUB"/>
    <property type="match status" value="2"/>
</dbReference>
<comment type="caution">
    <text evidence="5">Lacks conserved residue(s) required for the propagation of feature annotation.</text>
</comment>
<evidence type="ECO:0000256" key="1">
    <source>
        <dbReference type="ARBA" id="ARBA00022614"/>
    </source>
</evidence>
<dbReference type="InterPro" id="IPR035914">
    <property type="entry name" value="Sperma_CUB_dom_sf"/>
</dbReference>
<dbReference type="GO" id="GO:0005615">
    <property type="term" value="C:extracellular space"/>
    <property type="evidence" value="ECO:0007669"/>
    <property type="project" value="TreeGrafter"/>
</dbReference>
<evidence type="ECO:0000256" key="3">
    <source>
        <dbReference type="ARBA" id="ARBA00022737"/>
    </source>
</evidence>
<dbReference type="PROSITE" id="PS50835">
    <property type="entry name" value="IG_LIKE"/>
    <property type="match status" value="1"/>
</dbReference>
<dbReference type="InterPro" id="IPR000859">
    <property type="entry name" value="CUB_dom"/>
</dbReference>